<organism evidence="1">
    <name type="scientific">Brassica napus</name>
    <name type="common">Rape</name>
    <dbReference type="NCBI Taxonomy" id="3708"/>
    <lineage>
        <taxon>Eukaryota</taxon>
        <taxon>Viridiplantae</taxon>
        <taxon>Streptophyta</taxon>
        <taxon>Embryophyta</taxon>
        <taxon>Tracheophyta</taxon>
        <taxon>Spermatophyta</taxon>
        <taxon>Magnoliopsida</taxon>
        <taxon>eudicotyledons</taxon>
        <taxon>Gunneridae</taxon>
        <taxon>Pentapetalae</taxon>
        <taxon>rosids</taxon>
        <taxon>malvids</taxon>
        <taxon>Brassicales</taxon>
        <taxon>Brassicaceae</taxon>
        <taxon>Brassiceae</taxon>
        <taxon>Brassica</taxon>
    </lineage>
</organism>
<accession>A0A816M6G7</accession>
<name>A0A816M6G7_BRANA</name>
<evidence type="ECO:0000313" key="1">
    <source>
        <dbReference type="EMBL" id="CAF1975892.1"/>
    </source>
</evidence>
<proteinExistence type="predicted"/>
<dbReference type="AlphaFoldDB" id="A0A816M6G7"/>
<reference evidence="1" key="1">
    <citation type="submission" date="2021-01" db="EMBL/GenBank/DDBJ databases">
        <authorList>
            <consortium name="Genoscope - CEA"/>
            <person name="William W."/>
        </authorList>
    </citation>
    <scope>NUCLEOTIDE SEQUENCE</scope>
</reference>
<gene>
    <name evidence="1" type="ORF">DARMORV10_C07P19510.1</name>
</gene>
<protein>
    <submittedName>
        <fullName evidence="1">(rape) hypothetical protein</fullName>
    </submittedName>
</protein>
<dbReference type="EMBL" id="HG994371">
    <property type="protein sequence ID" value="CAF1975892.1"/>
    <property type="molecule type" value="Genomic_DNA"/>
</dbReference>
<dbReference type="Proteomes" id="UP001295469">
    <property type="component" value="Chromosome C07"/>
</dbReference>
<sequence>MAVSPNLPFPFRLFAIGEEPLGIGCYPLPQTFFISKILNALDENEVEVLSDSPFEKLVKIAEKSSFSDWFGRFLISRQLKVVKKDEAWFLSSGKTVRFSHGCRCWSQWMWCACCCHCISCWWRSCRCCSC</sequence>